<keyword evidence="3" id="KW-1185">Reference proteome</keyword>
<sequence>MRKVALIPARGGSKRIPDKNIKPFCGKPIIAYPIITALESALFDEVIVSTDSTQIAQVACEYGAKVPFMRPKELSDDFTPTAPVAKHAVESLKLHKEDLLCVIYPTAPLLTQKTLSLGLKALLENPHKLFAFCAVSYYYNPYRSFCIKNDEIEMLFPKHYLTRSQDLEQVYHDAGQCYWGYVNAWRESLPIFAPHSSAIIVPSKEVQDIDTLEDWAMAEMKYRLLEDSINKNIES</sequence>
<dbReference type="InterPro" id="IPR029044">
    <property type="entry name" value="Nucleotide-diphossugar_trans"/>
</dbReference>
<dbReference type="EMBL" id="AE017125">
    <property type="protein sequence ID" value="AAP77497.1"/>
    <property type="molecule type" value="Genomic_DNA"/>
</dbReference>
<dbReference type="Proteomes" id="UP000002495">
    <property type="component" value="Chromosome"/>
</dbReference>
<dbReference type="CDD" id="cd02513">
    <property type="entry name" value="CMP-NeuAc_Synthase"/>
    <property type="match status" value="1"/>
</dbReference>
<dbReference type="SUPFAM" id="SSF53448">
    <property type="entry name" value="Nucleotide-diphospho-sugar transferases"/>
    <property type="match status" value="1"/>
</dbReference>
<proteinExistence type="predicted"/>
<dbReference type="STRING" id="235279.HH_0900"/>
<reference evidence="2 3" key="1">
    <citation type="journal article" date="2003" name="Proc. Natl. Acad. Sci. U.S.A.">
        <title>The complete genome sequence of the carcinogenic bacterium Helicobacter hepaticus.</title>
        <authorList>
            <person name="Suerbaum S."/>
            <person name="Josenhans C."/>
            <person name="Sterzenbach T."/>
            <person name="Drescher B."/>
            <person name="Brandt P."/>
            <person name="Bell M."/>
            <person name="Droege M."/>
            <person name="Fartmann B."/>
            <person name="Fischer H.-P."/>
            <person name="Ge Z."/>
            <person name="Hoerster A."/>
            <person name="Holland R."/>
            <person name="Klein K."/>
            <person name="Koenig J."/>
            <person name="Macko L."/>
            <person name="Mendz G.L."/>
            <person name="Nyakatura G."/>
            <person name="Schauer D.B."/>
            <person name="Shen Z."/>
            <person name="Weber J."/>
            <person name="Frosch M."/>
            <person name="Fox J.G."/>
        </authorList>
    </citation>
    <scope>NUCLEOTIDE SEQUENCE [LARGE SCALE GENOMIC DNA]</scope>
    <source>
        <strain evidence="3">ATCC 51449 / 3B1</strain>
    </source>
</reference>
<dbReference type="PANTHER" id="PTHR21485">
    <property type="entry name" value="HAD SUPERFAMILY MEMBERS CMAS AND KDSC"/>
    <property type="match status" value="1"/>
</dbReference>
<dbReference type="NCBIfam" id="TIGR03584">
    <property type="entry name" value="PseF"/>
    <property type="match status" value="1"/>
</dbReference>
<dbReference type="HOGENOM" id="CLU_042930_1_0_7"/>
<dbReference type="InterPro" id="IPR050793">
    <property type="entry name" value="CMP-NeuNAc_synthase"/>
</dbReference>
<dbReference type="EC" id="2.7.7.81" evidence="1"/>
<dbReference type="KEGG" id="hhe:HH_0900"/>
<protein>
    <recommendedName>
        <fullName evidence="1">Pseudaminic acid cytidylyltransferase</fullName>
        <ecNumber evidence="1">2.7.7.81</ecNumber>
    </recommendedName>
</protein>
<dbReference type="PANTHER" id="PTHR21485:SF6">
    <property type="entry name" value="N-ACYLNEURAMINATE CYTIDYLYLTRANSFERASE-RELATED"/>
    <property type="match status" value="1"/>
</dbReference>
<dbReference type="AlphaFoldDB" id="Q7VHR3"/>
<dbReference type="Gene3D" id="3.90.550.10">
    <property type="entry name" value="Spore Coat Polysaccharide Biosynthesis Protein SpsA, Chain A"/>
    <property type="match status" value="1"/>
</dbReference>
<evidence type="ECO:0000313" key="2">
    <source>
        <dbReference type="EMBL" id="AAP77497.1"/>
    </source>
</evidence>
<dbReference type="OrthoDB" id="9805604at2"/>
<accession>Q7VHR3</accession>
<dbReference type="Pfam" id="PF02348">
    <property type="entry name" value="CTP_transf_3"/>
    <property type="match status" value="1"/>
</dbReference>
<evidence type="ECO:0000256" key="1">
    <source>
        <dbReference type="NCBIfam" id="TIGR03584"/>
    </source>
</evidence>
<name>Q7VHR3_HELHP</name>
<evidence type="ECO:0000313" key="3">
    <source>
        <dbReference type="Proteomes" id="UP000002495"/>
    </source>
</evidence>
<dbReference type="eggNOG" id="COG1083">
    <property type="taxonomic scope" value="Bacteria"/>
</dbReference>
<keyword evidence="2" id="KW-0808">Transferase</keyword>
<dbReference type="InterPro" id="IPR003329">
    <property type="entry name" value="Cytidylyl_trans"/>
</dbReference>
<dbReference type="InterPro" id="IPR020039">
    <property type="entry name" value="PseF"/>
</dbReference>
<organism evidence="2 3">
    <name type="scientific">Helicobacter hepaticus (strain ATCC 51449 / 3B1)</name>
    <dbReference type="NCBI Taxonomy" id="235279"/>
    <lineage>
        <taxon>Bacteria</taxon>
        <taxon>Pseudomonadati</taxon>
        <taxon>Campylobacterota</taxon>
        <taxon>Epsilonproteobacteria</taxon>
        <taxon>Campylobacterales</taxon>
        <taxon>Helicobacteraceae</taxon>
        <taxon>Helicobacter</taxon>
    </lineage>
</organism>
<dbReference type="GO" id="GO:0008781">
    <property type="term" value="F:N-acylneuraminate cytidylyltransferase activity"/>
    <property type="evidence" value="ECO:0007669"/>
    <property type="project" value="TreeGrafter"/>
</dbReference>
<keyword evidence="2" id="KW-0548">Nucleotidyltransferase</keyword>
<dbReference type="RefSeq" id="WP_011115740.1">
    <property type="nucleotide sequence ID" value="NC_004917.1"/>
</dbReference>
<gene>
    <name evidence="2" type="primary">neuA</name>
    <name evidence="2" type="ordered locus">HH_0900</name>
</gene>